<comment type="caution">
    <text evidence="2">The sequence shown here is derived from an EMBL/GenBank/DDBJ whole genome shotgun (WGS) entry which is preliminary data.</text>
</comment>
<reference evidence="2 3" key="1">
    <citation type="submission" date="2012-05" db="EMBL/GenBank/DDBJ databases">
        <title>Recombination and specialization in a pathogen metapopulation.</title>
        <authorList>
            <person name="Gardiner A."/>
            <person name="Kemen E."/>
            <person name="Schultz-Larsen T."/>
            <person name="MacLean D."/>
            <person name="Van Oosterhout C."/>
            <person name="Jones J.D.G."/>
        </authorList>
    </citation>
    <scope>NUCLEOTIDE SEQUENCE [LARGE SCALE GENOMIC DNA]</scope>
    <source>
        <strain evidence="2 3">Ac Nc2</strain>
    </source>
</reference>
<evidence type="ECO:0000313" key="3">
    <source>
        <dbReference type="Proteomes" id="UP000053237"/>
    </source>
</evidence>
<dbReference type="InParanoid" id="A0A024GM70"/>
<dbReference type="Proteomes" id="UP000053237">
    <property type="component" value="Unassembled WGS sequence"/>
</dbReference>
<accession>A0A024GM70</accession>
<keyword evidence="3" id="KW-1185">Reference proteome</keyword>
<proteinExistence type="predicted"/>
<gene>
    <name evidence="2" type="ORF">BN9_086440</name>
</gene>
<evidence type="ECO:0000313" key="2">
    <source>
        <dbReference type="EMBL" id="CCI47637.1"/>
    </source>
</evidence>
<feature type="chain" id="PRO_5001532500" evidence="1">
    <location>
        <begin position="27"/>
        <end position="138"/>
    </location>
</feature>
<dbReference type="AlphaFoldDB" id="A0A024GM70"/>
<keyword evidence="1" id="KW-0732">Signal</keyword>
<name>A0A024GM70_9STRA</name>
<feature type="signal peptide" evidence="1">
    <location>
        <begin position="1"/>
        <end position="26"/>
    </location>
</feature>
<organism evidence="2 3">
    <name type="scientific">Albugo candida</name>
    <dbReference type="NCBI Taxonomy" id="65357"/>
    <lineage>
        <taxon>Eukaryota</taxon>
        <taxon>Sar</taxon>
        <taxon>Stramenopiles</taxon>
        <taxon>Oomycota</taxon>
        <taxon>Peronosporomycetes</taxon>
        <taxon>Albuginales</taxon>
        <taxon>Albuginaceae</taxon>
        <taxon>Albugo</taxon>
    </lineage>
</organism>
<dbReference type="EMBL" id="CAIX01000179">
    <property type="protein sequence ID" value="CCI47637.1"/>
    <property type="molecule type" value="Genomic_DNA"/>
</dbReference>
<protein>
    <submittedName>
        <fullName evidence="2">Uncharacterized protein</fullName>
    </submittedName>
</protein>
<evidence type="ECO:0000256" key="1">
    <source>
        <dbReference type="SAM" id="SignalP"/>
    </source>
</evidence>
<sequence length="138" mass="16006">MMHILEVYGNIHVLLLFVTDATCVHVKDVMQFVHSTFKLQDKWVHHHPNAIIENSVARRNAIALELEDFGKYPMWLPQRKAKSILQCLSSCILHSVKKRVLPFLILHHLITALSEFEPSRTNVGWQRSHTLFFLPSLS</sequence>